<sequence>MFINILDIILLEFDLECSMIIQDILSVSLNSIGYLCVANGFTFLAQENGLTEMTIRSYSPSKVDSNPFPGHVVTRIKGASTLNNNGLSWGVTAVAGTTYYTLLSDGLNYNLYGIDLTNDQLIINGYSPESTEMYVQCLVYDSNSEKLIGISPNSIVPSWFDVVELDQTTGAVKHKLETGKFSDDSEYSGVYAFDQTTSQLFIVFKQFDNSTQTTKEGIIPISTKDGKVSDAIWFTGFNVQDTNLFNLAYDPTSNALYGTTASYIGTERSFVRIDPSNGEITSINNKTEVCGGNGVIIQDGYFISPGHDNVSSNTIYYVSLTTGEIVKKHVNAELFTLISFLTVSDSSSY</sequence>
<dbReference type="GeneID" id="31367965"/>
<dbReference type="EMBL" id="ADBJ01000043">
    <property type="protein sequence ID" value="EFA77287.1"/>
    <property type="molecule type" value="Genomic_DNA"/>
</dbReference>
<proteinExistence type="predicted"/>
<name>D3BMS5_HETP5</name>
<comment type="caution">
    <text evidence="1">The sequence shown here is derived from an EMBL/GenBank/DDBJ whole genome shotgun (WGS) entry which is preliminary data.</text>
</comment>
<dbReference type="InParanoid" id="D3BMS5"/>
<evidence type="ECO:0000313" key="1">
    <source>
        <dbReference type="EMBL" id="EFA77287.1"/>
    </source>
</evidence>
<evidence type="ECO:0000313" key="2">
    <source>
        <dbReference type="Proteomes" id="UP000001396"/>
    </source>
</evidence>
<dbReference type="Proteomes" id="UP000001396">
    <property type="component" value="Unassembled WGS sequence"/>
</dbReference>
<reference evidence="1 2" key="1">
    <citation type="journal article" date="2011" name="Genome Res.">
        <title>Phylogeny-wide analysis of social amoeba genomes highlights ancient origins for complex intercellular communication.</title>
        <authorList>
            <person name="Heidel A.J."/>
            <person name="Lawal H.M."/>
            <person name="Felder M."/>
            <person name="Schilde C."/>
            <person name="Helps N.R."/>
            <person name="Tunggal B."/>
            <person name="Rivero F."/>
            <person name="John U."/>
            <person name="Schleicher M."/>
            <person name="Eichinger L."/>
            <person name="Platzer M."/>
            <person name="Noegel A.A."/>
            <person name="Schaap P."/>
            <person name="Gloeckner G."/>
        </authorList>
    </citation>
    <scope>NUCLEOTIDE SEQUENCE [LARGE SCALE GENOMIC DNA]</scope>
    <source>
        <strain evidence="2">ATCC 26659 / Pp 5 / PN500</strain>
    </source>
</reference>
<organism evidence="1 2">
    <name type="scientific">Heterostelium pallidum (strain ATCC 26659 / Pp 5 / PN500)</name>
    <name type="common">Cellular slime mold</name>
    <name type="synonym">Polysphondylium pallidum</name>
    <dbReference type="NCBI Taxonomy" id="670386"/>
    <lineage>
        <taxon>Eukaryota</taxon>
        <taxon>Amoebozoa</taxon>
        <taxon>Evosea</taxon>
        <taxon>Eumycetozoa</taxon>
        <taxon>Dictyostelia</taxon>
        <taxon>Acytosteliales</taxon>
        <taxon>Acytosteliaceae</taxon>
        <taxon>Heterostelium</taxon>
    </lineage>
</organism>
<keyword evidence="2" id="KW-1185">Reference proteome</keyword>
<gene>
    <name evidence="1" type="ORF">PPL_12498</name>
</gene>
<protein>
    <submittedName>
        <fullName evidence="1">Uncharacterized protein</fullName>
    </submittedName>
</protein>
<dbReference type="FunCoup" id="D3BMS5">
    <property type="interactions" value="168"/>
</dbReference>
<dbReference type="RefSeq" id="XP_020429416.1">
    <property type="nucleotide sequence ID" value="XM_020583229.1"/>
</dbReference>
<accession>D3BMS5</accession>
<dbReference type="AlphaFoldDB" id="D3BMS5"/>